<sequence length="41" mass="4491">MTLIQIEITKVTLMIISATAVSFGSLLIFASSLVHTRSEHM</sequence>
<feature type="transmembrane region" description="Helical" evidence="1">
    <location>
        <begin position="12"/>
        <end position="34"/>
    </location>
</feature>
<keyword evidence="1" id="KW-1133">Transmembrane helix</keyword>
<name>K9P3C7_CYAGP</name>
<accession>K9P3C7</accession>
<dbReference type="Proteomes" id="UP000010388">
    <property type="component" value="Chromosome"/>
</dbReference>
<evidence type="ECO:0000256" key="1">
    <source>
        <dbReference type="SAM" id="Phobius"/>
    </source>
</evidence>
<evidence type="ECO:0000313" key="3">
    <source>
        <dbReference type="Proteomes" id="UP000010388"/>
    </source>
</evidence>
<dbReference type="HOGENOM" id="CLU_3268866_0_0_3"/>
<proteinExistence type="predicted"/>
<dbReference type="EMBL" id="CP003495">
    <property type="protein sequence ID" value="AFY27478.1"/>
    <property type="molecule type" value="Genomic_DNA"/>
</dbReference>
<dbReference type="KEGG" id="cgc:Cyagr_0279"/>
<organism evidence="2 3">
    <name type="scientific">Cyanobium gracile (strain ATCC 27147 / PCC 6307)</name>
    <dbReference type="NCBI Taxonomy" id="292564"/>
    <lineage>
        <taxon>Bacteria</taxon>
        <taxon>Bacillati</taxon>
        <taxon>Cyanobacteriota</taxon>
        <taxon>Cyanophyceae</taxon>
        <taxon>Synechococcales</taxon>
        <taxon>Prochlorococcaceae</taxon>
        <taxon>Cyanobium</taxon>
    </lineage>
</organism>
<keyword evidence="1" id="KW-0472">Membrane</keyword>
<keyword evidence="1" id="KW-0812">Transmembrane</keyword>
<dbReference type="AlphaFoldDB" id="K9P3C7"/>
<reference evidence="3" key="1">
    <citation type="journal article" date="2013" name="Proc. Natl. Acad. Sci. U.S.A.">
        <title>Improving the coverage of the cyanobacterial phylum using diversity-driven genome sequencing.</title>
        <authorList>
            <person name="Shih P.M."/>
            <person name="Wu D."/>
            <person name="Latifi A."/>
            <person name="Axen S.D."/>
            <person name="Fewer D.P."/>
            <person name="Talla E."/>
            <person name="Calteau A."/>
            <person name="Cai F."/>
            <person name="Tandeau de Marsac N."/>
            <person name="Rippka R."/>
            <person name="Herdman M."/>
            <person name="Sivonen K."/>
            <person name="Coursin T."/>
            <person name="Laurent T."/>
            <person name="Goodwin L."/>
            <person name="Nolan M."/>
            <person name="Davenport K.W."/>
            <person name="Han C.S."/>
            <person name="Rubin E.M."/>
            <person name="Eisen J.A."/>
            <person name="Woyke T."/>
            <person name="Gugger M."/>
            <person name="Kerfeld C.A."/>
        </authorList>
    </citation>
    <scope>NUCLEOTIDE SEQUENCE [LARGE SCALE GENOMIC DNA]</scope>
    <source>
        <strain evidence="3">ATCC 27147 / PCC 6307</strain>
    </source>
</reference>
<evidence type="ECO:0000313" key="2">
    <source>
        <dbReference type="EMBL" id="AFY27478.1"/>
    </source>
</evidence>
<gene>
    <name evidence="2" type="ordered locus">Cyagr_0279</name>
</gene>
<protein>
    <submittedName>
        <fullName evidence="2">Uncharacterized protein</fullName>
    </submittedName>
</protein>